<accession>A0A368VXN1</accession>
<evidence type="ECO:0008006" key="5">
    <source>
        <dbReference type="Google" id="ProtNLM"/>
    </source>
</evidence>
<feature type="transmembrane region" description="Helical" evidence="2">
    <location>
        <begin position="60"/>
        <end position="82"/>
    </location>
</feature>
<evidence type="ECO:0000256" key="1">
    <source>
        <dbReference type="SAM" id="MobiDB-lite"/>
    </source>
</evidence>
<evidence type="ECO:0000313" key="3">
    <source>
        <dbReference type="EMBL" id="RCW46067.1"/>
    </source>
</evidence>
<sequence>MTTSTTAPARPNRPHRAGPPLPVPALAWAGLTIAGAALHPGTRPSADAASIQTTLQSAPLLAMVSAALLVASAVPLAVWAATVHQRLHALGARVAGPTIGLVGGVTAVVALAVSGLASWTAGAVAPAADATLARAFTLLAFGAGGPLFAAAFGLLIAGVAVPALILRLLPRWLALAGLVIAVFGAVAVLVLLVPALGPLLPVVRFGGLLWLVAASIALPLSRTRATA</sequence>
<keyword evidence="2" id="KW-1133">Transmembrane helix</keyword>
<feature type="transmembrane region" description="Helical" evidence="2">
    <location>
        <begin position="172"/>
        <end position="196"/>
    </location>
</feature>
<feature type="transmembrane region" description="Helical" evidence="2">
    <location>
        <begin position="139"/>
        <end position="165"/>
    </location>
</feature>
<dbReference type="AlphaFoldDB" id="A0A368VXN1"/>
<evidence type="ECO:0000256" key="2">
    <source>
        <dbReference type="SAM" id="Phobius"/>
    </source>
</evidence>
<proteinExistence type="predicted"/>
<comment type="caution">
    <text evidence="3">The sequence shown here is derived from an EMBL/GenBank/DDBJ whole genome shotgun (WGS) entry which is preliminary data.</text>
</comment>
<organism evidence="3 4">
    <name type="scientific">Halopolyspora algeriensis</name>
    <dbReference type="NCBI Taxonomy" id="1500506"/>
    <lineage>
        <taxon>Bacteria</taxon>
        <taxon>Bacillati</taxon>
        <taxon>Actinomycetota</taxon>
        <taxon>Actinomycetes</taxon>
        <taxon>Actinomycetes incertae sedis</taxon>
        <taxon>Halopolyspora</taxon>
    </lineage>
</organism>
<feature type="region of interest" description="Disordered" evidence="1">
    <location>
        <begin position="1"/>
        <end position="21"/>
    </location>
</feature>
<gene>
    <name evidence="3" type="ORF">DFQ14_102369</name>
</gene>
<keyword evidence="2" id="KW-0812">Transmembrane</keyword>
<feature type="transmembrane region" description="Helical" evidence="2">
    <location>
        <begin position="21"/>
        <end position="40"/>
    </location>
</feature>
<dbReference type="EMBL" id="QPJC01000002">
    <property type="protein sequence ID" value="RCW46067.1"/>
    <property type="molecule type" value="Genomic_DNA"/>
</dbReference>
<feature type="transmembrane region" description="Helical" evidence="2">
    <location>
        <begin position="94"/>
        <end position="119"/>
    </location>
</feature>
<name>A0A368VXN1_9ACTN</name>
<dbReference type="Proteomes" id="UP000253495">
    <property type="component" value="Unassembled WGS sequence"/>
</dbReference>
<reference evidence="3 4" key="1">
    <citation type="submission" date="2018-07" db="EMBL/GenBank/DDBJ databases">
        <title>Genomic Encyclopedia of Type Strains, Phase III (KMG-III): the genomes of soil and plant-associated and newly described type strains.</title>
        <authorList>
            <person name="Whitman W."/>
        </authorList>
    </citation>
    <scope>NUCLEOTIDE SEQUENCE [LARGE SCALE GENOMIC DNA]</scope>
    <source>
        <strain evidence="3 4">CECT 8575</strain>
    </source>
</reference>
<evidence type="ECO:0000313" key="4">
    <source>
        <dbReference type="Proteomes" id="UP000253495"/>
    </source>
</evidence>
<protein>
    <recommendedName>
        <fullName evidence="5">DUF4386 domain-containing protein</fullName>
    </recommendedName>
</protein>
<feature type="transmembrane region" description="Helical" evidence="2">
    <location>
        <begin position="202"/>
        <end position="221"/>
    </location>
</feature>
<keyword evidence="2" id="KW-0472">Membrane</keyword>
<keyword evidence="4" id="KW-1185">Reference proteome</keyword>
<dbReference type="RefSeq" id="WP_114451885.1">
    <property type="nucleotide sequence ID" value="NZ_QPJC01000002.1"/>
</dbReference>